<reference evidence="3" key="1">
    <citation type="submission" date="2017-02" db="UniProtKB">
        <authorList>
            <consortium name="WormBaseParasite"/>
        </authorList>
    </citation>
    <scope>IDENTIFICATION</scope>
</reference>
<protein>
    <submittedName>
        <fullName evidence="3">Uncharacterized protein</fullName>
    </submittedName>
</protein>
<dbReference type="Proteomes" id="UP000036681">
    <property type="component" value="Unplaced"/>
</dbReference>
<organism evidence="2 3">
    <name type="scientific">Ascaris lumbricoides</name>
    <name type="common">Giant roundworm</name>
    <dbReference type="NCBI Taxonomy" id="6252"/>
    <lineage>
        <taxon>Eukaryota</taxon>
        <taxon>Metazoa</taxon>
        <taxon>Ecdysozoa</taxon>
        <taxon>Nematoda</taxon>
        <taxon>Chromadorea</taxon>
        <taxon>Rhabditida</taxon>
        <taxon>Spirurina</taxon>
        <taxon>Ascaridomorpha</taxon>
        <taxon>Ascaridoidea</taxon>
        <taxon>Ascarididae</taxon>
        <taxon>Ascaris</taxon>
    </lineage>
</organism>
<feature type="region of interest" description="Disordered" evidence="1">
    <location>
        <begin position="1"/>
        <end position="34"/>
    </location>
</feature>
<proteinExistence type="predicted"/>
<evidence type="ECO:0000256" key="1">
    <source>
        <dbReference type="SAM" id="MobiDB-lite"/>
    </source>
</evidence>
<dbReference type="AlphaFoldDB" id="A0A0M3IB86"/>
<sequence length="72" mass="7474">MRCPPSHAPIPLRDAGHATGSGAVQPERCTPSGPTMLESLPVGHGVTTAHLILSDHPGQVWKSNSRSKGLEG</sequence>
<evidence type="ECO:0000313" key="3">
    <source>
        <dbReference type="WBParaSite" id="ALUE_0001494001-mRNA-1"/>
    </source>
</evidence>
<name>A0A0M3IB86_ASCLU</name>
<keyword evidence="2" id="KW-1185">Reference proteome</keyword>
<dbReference type="WBParaSite" id="ALUE_0001494001-mRNA-1">
    <property type="protein sequence ID" value="ALUE_0001494001-mRNA-1"/>
    <property type="gene ID" value="ALUE_0001494001"/>
</dbReference>
<accession>A0A0M3IB86</accession>
<evidence type="ECO:0000313" key="2">
    <source>
        <dbReference type="Proteomes" id="UP000036681"/>
    </source>
</evidence>